<sequence length="1090" mass="124938">MASTNEEEIVSQELQGRRTRSGRKLTSSQISPVTPSRSSRRNARKQAQEQLIEHVVEETNSIHTLQEEQQQEENSAIIQEMLAEAAQGVLMDPENQCHVAEILEEEVVEEIVTTVEGEECIIYEDPEQIPREEMDMYEVVQEENPVVSSETAIDEKSSSFPFGTVCAQSETSEDAGDHHANLDNNGGVENSLLASLAGDNANSLPSVGGGESETDGSKREEFEQSKVIENCEKMESDDSLSEPAIAEELNAGMDGSDATIVNTEMVSEDELPLPTKPEINDAEEVSDEELPAPQRAELPADAEVISEDELPASTNMGDKHSPSPSQSEESGITRKKRKADEVSETISIKIEKDEATKKKDEQYNPMSPTCESNDSPPVEKKAKFEENIDNKDKDKRKDKEKERDKEKDAVKEKDKERDKDKEKERKKLPDLDKYWRAVKDDPADFTGWTYLLQYVDNESDAEAAREAYDAFLAHYPYCYGYWRKYADYEKRKGIKVNCNAVFERGLEAIPLSVDLWIHYLTHVKSNHADQEDYIRSQFERAVEACGLEFRSDKLWDAYLKWENENKCYQRMVKIYDRLLAIPTQGYSGHFDNFQDLINQHSIINIIASEEIKRIRQELRDGKLPTSNRLKSRRGSSKEKESEHREKDKLKDEEIGDNKEKDKDCKSIREAGPIDVDEKLQRPGDDLTDLSTLSEDEVSSIKDKVISIRRKLHKSTVAAVTARWSYEEGIKRPYFHVKPLERCQLKNWKDYLDFEIEKGDRKRVLVLFERCLIACALYDEFWLKMIRYLETQHDQTDNAAITRDVYRRACEIHHPDKPSLHLMWAAFEECQNNFDKAAEILINLEKRVPNLLQVAYRRINVERRRGDHDKCKELYEHYINVAKNKNIAGSLAIKYARFLNKICNDLEGGLRVLRQALEKDSANTRVALQMIDLALQRQRVDEDEVVLIMDKFMARENIDPEQKVLFAQRKVEFLEDFGSTAKGLQDAQRSLQLALNKANEAKKKRDSSPSRKPAKDVSSISTSNPVNYNNGSVQNTANYNYNSGNSTAYYGQQNNSGSYPPPQSYDNYYNHWQYGSGYSGYGQWSGYGNYY</sequence>
<dbReference type="EnsemblMetazoa" id="GAUT048960-RA">
    <property type="protein sequence ID" value="GAUT048960-PA"/>
    <property type="gene ID" value="GAUT048960"/>
</dbReference>
<evidence type="ECO:0000256" key="6">
    <source>
        <dbReference type="ARBA" id="ARBA00023242"/>
    </source>
</evidence>
<feature type="compositionally biased region" description="Acidic residues" evidence="10">
    <location>
        <begin position="1"/>
        <end position="10"/>
    </location>
</feature>
<evidence type="ECO:0000256" key="5">
    <source>
        <dbReference type="ARBA" id="ARBA00023187"/>
    </source>
</evidence>
<comment type="subcellular location">
    <subcellularLocation>
        <location evidence="2">Nucleus</location>
    </subcellularLocation>
</comment>
<keyword evidence="5" id="KW-0508">mRNA splicing</keyword>
<evidence type="ECO:0000256" key="3">
    <source>
        <dbReference type="ARBA" id="ARBA00022664"/>
    </source>
</evidence>
<dbReference type="STRING" id="7395.A0A1A9VVF6"/>
<dbReference type="Gene3D" id="1.25.40.10">
    <property type="entry name" value="Tetratricopeptide repeat domain"/>
    <property type="match status" value="2"/>
</dbReference>
<keyword evidence="4" id="KW-0677">Repeat</keyword>
<dbReference type="Pfam" id="PF23240">
    <property type="entry name" value="HAT_PRP39_N"/>
    <property type="match status" value="1"/>
</dbReference>
<organism evidence="11 12">
    <name type="scientific">Glossina austeni</name>
    <name type="common">Savannah tsetse fly</name>
    <dbReference type="NCBI Taxonomy" id="7395"/>
    <lineage>
        <taxon>Eukaryota</taxon>
        <taxon>Metazoa</taxon>
        <taxon>Ecdysozoa</taxon>
        <taxon>Arthropoda</taxon>
        <taxon>Hexapoda</taxon>
        <taxon>Insecta</taxon>
        <taxon>Pterygota</taxon>
        <taxon>Neoptera</taxon>
        <taxon>Endopterygota</taxon>
        <taxon>Diptera</taxon>
        <taxon>Brachycera</taxon>
        <taxon>Muscomorpha</taxon>
        <taxon>Hippoboscoidea</taxon>
        <taxon>Glossinidae</taxon>
        <taxon>Glossina</taxon>
    </lineage>
</organism>
<accession>A0A1A9VVF6</accession>
<feature type="compositionally biased region" description="Polar residues" evidence="10">
    <location>
        <begin position="312"/>
        <end position="330"/>
    </location>
</feature>
<evidence type="ECO:0000256" key="4">
    <source>
        <dbReference type="ARBA" id="ARBA00022737"/>
    </source>
</evidence>
<evidence type="ECO:0000256" key="8">
    <source>
        <dbReference type="ARBA" id="ARBA00067962"/>
    </source>
</evidence>
<dbReference type="SMART" id="SM00386">
    <property type="entry name" value="HAT"/>
    <property type="match status" value="6"/>
</dbReference>
<dbReference type="GO" id="GO:0000243">
    <property type="term" value="C:commitment complex"/>
    <property type="evidence" value="ECO:0007669"/>
    <property type="project" value="TreeGrafter"/>
</dbReference>
<dbReference type="Proteomes" id="UP000078200">
    <property type="component" value="Unassembled WGS sequence"/>
</dbReference>
<keyword evidence="6" id="KW-0539">Nucleus</keyword>
<dbReference type="VEuPathDB" id="VectorBase:GAUT048960"/>
<feature type="compositionally biased region" description="Basic and acidic residues" evidence="10">
    <location>
        <begin position="377"/>
        <end position="424"/>
    </location>
</feature>
<feature type="region of interest" description="Disordered" evidence="10">
    <location>
        <begin position="168"/>
        <end position="187"/>
    </location>
</feature>
<feature type="region of interest" description="Disordered" evidence="10">
    <location>
        <begin position="622"/>
        <end position="667"/>
    </location>
</feature>
<evidence type="ECO:0000313" key="12">
    <source>
        <dbReference type="Proteomes" id="UP000078200"/>
    </source>
</evidence>
<protein>
    <recommendedName>
        <fullName evidence="8">Pre-mRNA-processing factor 39</fullName>
    </recommendedName>
    <alternativeName>
        <fullName evidence="9">PRP39 homolog</fullName>
    </alternativeName>
</protein>
<dbReference type="FunFam" id="1.25.40.10:FF:000063">
    <property type="entry name" value="Pre-mRNA processing factor 39"/>
    <property type="match status" value="1"/>
</dbReference>
<evidence type="ECO:0000256" key="2">
    <source>
        <dbReference type="ARBA" id="ARBA00004123"/>
    </source>
</evidence>
<dbReference type="GO" id="GO:0000395">
    <property type="term" value="P:mRNA 5'-splice site recognition"/>
    <property type="evidence" value="ECO:0007669"/>
    <property type="project" value="TreeGrafter"/>
</dbReference>
<evidence type="ECO:0000256" key="1">
    <source>
        <dbReference type="ARBA" id="ARBA00003777"/>
    </source>
</evidence>
<feature type="region of interest" description="Disordered" evidence="10">
    <location>
        <begin position="193"/>
        <end position="241"/>
    </location>
</feature>
<dbReference type="PANTHER" id="PTHR17204">
    <property type="entry name" value="PRE-MRNA PROCESSING PROTEIN PRP39-RELATED"/>
    <property type="match status" value="1"/>
</dbReference>
<feature type="region of interest" description="Disordered" evidence="10">
    <location>
        <begin position="1"/>
        <end position="48"/>
    </location>
</feature>
<keyword evidence="3" id="KW-0507">mRNA processing</keyword>
<feature type="compositionally biased region" description="Polar residues" evidence="10">
    <location>
        <begin position="24"/>
        <end position="37"/>
    </location>
</feature>
<feature type="compositionally biased region" description="Basic and acidic residues" evidence="10">
    <location>
        <begin position="998"/>
        <end position="1014"/>
    </location>
</feature>
<proteinExistence type="inferred from homology"/>
<dbReference type="GO" id="GO:0071004">
    <property type="term" value="C:U2-type prespliceosome"/>
    <property type="evidence" value="ECO:0007669"/>
    <property type="project" value="TreeGrafter"/>
</dbReference>
<dbReference type="Pfam" id="PF23241">
    <property type="entry name" value="HAT_PRP39_C"/>
    <property type="match status" value="1"/>
</dbReference>
<evidence type="ECO:0000256" key="9">
    <source>
        <dbReference type="ARBA" id="ARBA00080852"/>
    </source>
</evidence>
<evidence type="ECO:0000256" key="10">
    <source>
        <dbReference type="SAM" id="MobiDB-lite"/>
    </source>
</evidence>
<dbReference type="AlphaFoldDB" id="A0A1A9VVF6"/>
<comment type="similarity">
    <text evidence="7">Belongs to the PRP39 family.</text>
</comment>
<dbReference type="GO" id="GO:0030627">
    <property type="term" value="F:pre-mRNA 5'-splice site binding"/>
    <property type="evidence" value="ECO:0007669"/>
    <property type="project" value="TreeGrafter"/>
</dbReference>
<reference evidence="11" key="1">
    <citation type="submission" date="2020-05" db="UniProtKB">
        <authorList>
            <consortium name="EnsemblMetazoa"/>
        </authorList>
    </citation>
    <scope>IDENTIFICATION</scope>
    <source>
        <strain evidence="11">TTRI</strain>
    </source>
</reference>
<dbReference type="PANTHER" id="PTHR17204:SF5">
    <property type="entry name" value="PRE-MRNA-PROCESSING FACTOR 39"/>
    <property type="match status" value="1"/>
</dbReference>
<evidence type="ECO:0000256" key="7">
    <source>
        <dbReference type="ARBA" id="ARBA00038019"/>
    </source>
</evidence>
<name>A0A1A9VVF6_GLOAU</name>
<dbReference type="SUPFAM" id="SSF48452">
    <property type="entry name" value="TPR-like"/>
    <property type="match status" value="2"/>
</dbReference>
<feature type="compositionally biased region" description="Basic and acidic residues" evidence="10">
    <location>
        <begin position="215"/>
        <end position="236"/>
    </location>
</feature>
<comment type="function">
    <text evidence="1">Involved in pre-mRNA splicing.</text>
</comment>
<feature type="compositionally biased region" description="Basic and acidic residues" evidence="10">
    <location>
        <begin position="349"/>
        <end position="362"/>
    </location>
</feature>
<keyword evidence="12" id="KW-1185">Reference proteome</keyword>
<feature type="compositionally biased region" description="Basic and acidic residues" evidence="10">
    <location>
        <begin position="635"/>
        <end position="667"/>
    </location>
</feature>
<dbReference type="InterPro" id="IPR059164">
    <property type="entry name" value="HAT_PRP39_C"/>
</dbReference>
<dbReference type="InterPro" id="IPR003107">
    <property type="entry name" value="HAT"/>
</dbReference>
<feature type="region of interest" description="Disordered" evidence="10">
    <location>
        <begin position="996"/>
        <end position="1038"/>
    </location>
</feature>
<feature type="compositionally biased region" description="Polar residues" evidence="10">
    <location>
        <begin position="1017"/>
        <end position="1038"/>
    </location>
</feature>
<dbReference type="InterPro" id="IPR011990">
    <property type="entry name" value="TPR-like_helical_dom_sf"/>
</dbReference>
<dbReference type="GO" id="GO:0005685">
    <property type="term" value="C:U1 snRNP"/>
    <property type="evidence" value="ECO:0007669"/>
    <property type="project" value="TreeGrafter"/>
</dbReference>
<dbReference type="FunFam" id="1.25.40.10:FF:000091">
    <property type="entry name" value="Pre-mRNA-processing factor 39"/>
    <property type="match status" value="1"/>
</dbReference>
<feature type="compositionally biased region" description="Acidic residues" evidence="10">
    <location>
        <begin position="280"/>
        <end position="290"/>
    </location>
</feature>
<feature type="compositionally biased region" description="Polar residues" evidence="10">
    <location>
        <begin position="364"/>
        <end position="375"/>
    </location>
</feature>
<feature type="region of interest" description="Disordered" evidence="10">
    <location>
        <begin position="265"/>
        <end position="424"/>
    </location>
</feature>
<evidence type="ECO:0000313" key="11">
    <source>
        <dbReference type="EnsemblMetazoa" id="GAUT048960-PA"/>
    </source>
</evidence>